<feature type="chain" id="PRO_5001821839" evidence="1">
    <location>
        <begin position="27"/>
        <end position="205"/>
    </location>
</feature>
<organism evidence="2 3">
    <name type="scientific">Arabis alpina</name>
    <name type="common">Alpine rock-cress</name>
    <dbReference type="NCBI Taxonomy" id="50452"/>
    <lineage>
        <taxon>Eukaryota</taxon>
        <taxon>Viridiplantae</taxon>
        <taxon>Streptophyta</taxon>
        <taxon>Embryophyta</taxon>
        <taxon>Tracheophyta</taxon>
        <taxon>Spermatophyta</taxon>
        <taxon>Magnoliopsida</taxon>
        <taxon>eudicotyledons</taxon>
        <taxon>Gunneridae</taxon>
        <taxon>Pentapetalae</taxon>
        <taxon>rosids</taxon>
        <taxon>malvids</taxon>
        <taxon>Brassicales</taxon>
        <taxon>Brassicaceae</taxon>
        <taxon>Arabideae</taxon>
        <taxon>Arabis</taxon>
    </lineage>
</organism>
<dbReference type="EMBL" id="CM002876">
    <property type="protein sequence ID" value="KFK27195.1"/>
    <property type="molecule type" value="Genomic_DNA"/>
</dbReference>
<reference evidence="3" key="1">
    <citation type="journal article" date="2015" name="Nat. Plants">
        <title>Genome expansion of Arabis alpina linked with retrotransposition and reduced symmetric DNA methylation.</title>
        <authorList>
            <person name="Willing E.M."/>
            <person name="Rawat V."/>
            <person name="Mandakova T."/>
            <person name="Maumus F."/>
            <person name="James G.V."/>
            <person name="Nordstroem K.J."/>
            <person name="Becker C."/>
            <person name="Warthmann N."/>
            <person name="Chica C."/>
            <person name="Szarzynska B."/>
            <person name="Zytnicki M."/>
            <person name="Albani M.C."/>
            <person name="Kiefer C."/>
            <person name="Bergonzi S."/>
            <person name="Castaings L."/>
            <person name="Mateos J.L."/>
            <person name="Berns M.C."/>
            <person name="Bujdoso N."/>
            <person name="Piofczyk T."/>
            <person name="de Lorenzo L."/>
            <person name="Barrero-Sicilia C."/>
            <person name="Mateos I."/>
            <person name="Piednoel M."/>
            <person name="Hagmann J."/>
            <person name="Chen-Min-Tao R."/>
            <person name="Iglesias-Fernandez R."/>
            <person name="Schuster S.C."/>
            <person name="Alonso-Blanco C."/>
            <person name="Roudier F."/>
            <person name="Carbonero P."/>
            <person name="Paz-Ares J."/>
            <person name="Davis S.J."/>
            <person name="Pecinka A."/>
            <person name="Quesneville H."/>
            <person name="Colot V."/>
            <person name="Lysak M.A."/>
            <person name="Weigel D."/>
            <person name="Coupland G."/>
            <person name="Schneeberger K."/>
        </authorList>
    </citation>
    <scope>NUCLEOTIDE SEQUENCE [LARGE SCALE GENOMIC DNA]</scope>
    <source>
        <strain evidence="3">cv. Pajares</strain>
    </source>
</reference>
<keyword evidence="3" id="KW-1185">Reference proteome</keyword>
<gene>
    <name evidence="2" type="ordered locus">AALP_Aa8g348000</name>
</gene>
<keyword evidence="1" id="KW-0732">Signal</keyword>
<accession>A0A087GBE3</accession>
<evidence type="ECO:0000313" key="2">
    <source>
        <dbReference type="EMBL" id="KFK27195.1"/>
    </source>
</evidence>
<feature type="signal peptide" evidence="1">
    <location>
        <begin position="1"/>
        <end position="26"/>
    </location>
</feature>
<proteinExistence type="predicted"/>
<sequence>MKNISFYLAMSATIYIILSLGLLAMAERSDPVCYCTGRPVLCNCAPEAPPAPKMVVNKSRKSVGPLCLVDADCNHFCRPKKGLCNIDFETYALFLNLIFIRQSPYLNSSQNLILYQYREAKQKGIHILYELRDVVLHVFANKILTMDVNQPDFTALIPAKVPLDKLLAGKNNRPVVIRVLGMWEAKNFKLNGTLMSLDLLLWYEK</sequence>
<evidence type="ECO:0000256" key="1">
    <source>
        <dbReference type="SAM" id="SignalP"/>
    </source>
</evidence>
<protein>
    <submittedName>
        <fullName evidence="2">Uncharacterized protein</fullName>
    </submittedName>
</protein>
<dbReference type="OrthoDB" id="1102083at2759"/>
<dbReference type="Gramene" id="KFK27195">
    <property type="protein sequence ID" value="KFK27195"/>
    <property type="gene ID" value="AALP_AA8G348000"/>
</dbReference>
<feature type="non-terminal residue" evidence="2">
    <location>
        <position position="205"/>
    </location>
</feature>
<name>A0A087GBE3_ARAAL</name>
<evidence type="ECO:0000313" key="3">
    <source>
        <dbReference type="Proteomes" id="UP000029120"/>
    </source>
</evidence>
<dbReference type="AlphaFoldDB" id="A0A087GBE3"/>
<dbReference type="Proteomes" id="UP000029120">
    <property type="component" value="Chromosome 8"/>
</dbReference>